<dbReference type="SUPFAM" id="SSF48452">
    <property type="entry name" value="TPR-like"/>
    <property type="match status" value="1"/>
</dbReference>
<dbReference type="Proteomes" id="UP000003477">
    <property type="component" value="Unassembled WGS sequence"/>
</dbReference>
<evidence type="ECO:0000256" key="4">
    <source>
        <dbReference type="SAM" id="Phobius"/>
    </source>
</evidence>
<organism evidence="6 7">
    <name type="scientific">Crocosphaera watsonii WH 0003</name>
    <dbReference type="NCBI Taxonomy" id="423471"/>
    <lineage>
        <taxon>Bacteria</taxon>
        <taxon>Bacillati</taxon>
        <taxon>Cyanobacteriota</taxon>
        <taxon>Cyanophyceae</taxon>
        <taxon>Oscillatoriophycideae</taxon>
        <taxon>Chroococcales</taxon>
        <taxon>Aphanothecaceae</taxon>
        <taxon>Crocosphaera</taxon>
    </lineage>
</organism>
<feature type="region of interest" description="Disordered" evidence="3">
    <location>
        <begin position="101"/>
        <end position="125"/>
    </location>
</feature>
<comment type="caution">
    <text evidence="6">The sequence shown here is derived from an EMBL/GenBank/DDBJ whole genome shotgun (WGS) entry which is preliminary data.</text>
</comment>
<protein>
    <recommendedName>
        <fullName evidence="5">Leucine-binding protein domain-containing protein</fullName>
    </recommendedName>
</protein>
<dbReference type="Gene3D" id="3.40.50.2300">
    <property type="match status" value="2"/>
</dbReference>
<evidence type="ECO:0000256" key="1">
    <source>
        <dbReference type="ARBA" id="ARBA00010062"/>
    </source>
</evidence>
<dbReference type="PANTHER" id="PTHR30483">
    <property type="entry name" value="LEUCINE-SPECIFIC-BINDING PROTEIN"/>
    <property type="match status" value="1"/>
</dbReference>
<keyword evidence="4" id="KW-0472">Membrane</keyword>
<evidence type="ECO:0000256" key="2">
    <source>
        <dbReference type="ARBA" id="ARBA00022729"/>
    </source>
</evidence>
<comment type="similarity">
    <text evidence="1">Belongs to the leucine-binding protein family.</text>
</comment>
<reference evidence="6 7" key="1">
    <citation type="journal article" date="2011" name="Front. Microbiol.">
        <title>Two Strains of Crocosphaera watsonii with Highly Conserved Genomes are Distinguished by Strain-Specific Features.</title>
        <authorList>
            <person name="Bench S.R."/>
            <person name="Ilikchyan I.N."/>
            <person name="Tripp H.J."/>
            <person name="Zehr J.P."/>
        </authorList>
    </citation>
    <scope>NUCLEOTIDE SEQUENCE [LARGE SCALE GENOMIC DNA]</scope>
    <source>
        <strain evidence="6 7">WH 0003</strain>
    </source>
</reference>
<dbReference type="InterPro" id="IPR011990">
    <property type="entry name" value="TPR-like_helical_dom_sf"/>
</dbReference>
<feature type="compositionally biased region" description="Pro residues" evidence="3">
    <location>
        <begin position="104"/>
        <end position="115"/>
    </location>
</feature>
<dbReference type="InterPro" id="IPR051010">
    <property type="entry name" value="BCAA_transport"/>
</dbReference>
<feature type="transmembrane region" description="Helical" evidence="4">
    <location>
        <begin position="69"/>
        <end position="92"/>
    </location>
</feature>
<name>G5IXR9_CROWT</name>
<feature type="domain" description="Leucine-binding protein" evidence="5">
    <location>
        <begin position="185"/>
        <end position="479"/>
    </location>
</feature>
<keyword evidence="4" id="KW-0812">Transmembrane</keyword>
<accession>G5IXR9</accession>
<dbReference type="CDD" id="cd06268">
    <property type="entry name" value="PBP1_ABC_transporter_LIVBP-like"/>
    <property type="match status" value="1"/>
</dbReference>
<dbReference type="AlphaFoldDB" id="G5IXR9"/>
<dbReference type="EMBL" id="AESD01000010">
    <property type="protein sequence ID" value="EHJ15268.1"/>
    <property type="molecule type" value="Genomic_DNA"/>
</dbReference>
<dbReference type="GeneID" id="88764061"/>
<feature type="region of interest" description="Disordered" evidence="3">
    <location>
        <begin position="1"/>
        <end position="63"/>
    </location>
</feature>
<dbReference type="PANTHER" id="PTHR30483:SF6">
    <property type="entry name" value="PERIPLASMIC BINDING PROTEIN OF ABC TRANSPORTER FOR NATURAL AMINO ACIDS"/>
    <property type="match status" value="1"/>
</dbReference>
<keyword evidence="2" id="KW-0732">Signal</keyword>
<gene>
    <name evidence="6" type="ORF">CWATWH0003_0079</name>
</gene>
<dbReference type="RefSeq" id="WP_007308765.1">
    <property type="nucleotide sequence ID" value="NZ_AESD01000010.1"/>
</dbReference>
<evidence type="ECO:0000256" key="3">
    <source>
        <dbReference type="SAM" id="MobiDB-lite"/>
    </source>
</evidence>
<evidence type="ECO:0000313" key="6">
    <source>
        <dbReference type="EMBL" id="EHJ15268.1"/>
    </source>
</evidence>
<dbReference type="InterPro" id="IPR028081">
    <property type="entry name" value="Leu-bd"/>
</dbReference>
<keyword evidence="4" id="KW-1133">Transmembrane helix</keyword>
<dbReference type="Pfam" id="PF13458">
    <property type="entry name" value="Peripla_BP_6"/>
    <property type="match status" value="1"/>
</dbReference>
<dbReference type="InterPro" id="IPR028082">
    <property type="entry name" value="Peripla_BP_I"/>
</dbReference>
<proteinExistence type="inferred from homology"/>
<evidence type="ECO:0000313" key="7">
    <source>
        <dbReference type="Proteomes" id="UP000003477"/>
    </source>
</evidence>
<dbReference type="PATRIC" id="fig|423471.3.peg.74"/>
<evidence type="ECO:0000259" key="5">
    <source>
        <dbReference type="Pfam" id="PF13458"/>
    </source>
</evidence>
<dbReference type="SUPFAM" id="SSF53822">
    <property type="entry name" value="Periplasmic binding protein-like I"/>
    <property type="match status" value="1"/>
</dbReference>
<sequence length="532" mass="56632">MSSWTCDGVPKDGKQYPGVSPHAPQNNTGPDCIICGLPREAMEPSGSSKPGKTVMTGSNGGSANGSQQWLIPAIIALIILLLGGGVGAFFLFRSDDQAIAPSPSLSPSPTTPSPTTPSNGQSISRGEKLFLRSTPKKQEGADAFSQENWPNAIAAYKRAAERDPNDPESRIYWHNAQAKQAGNPITIAVAVPTSAIPDSAAEILRGVARYQTEYNQSSTSGGLLEVAIIDSSDPSTAPNVAQEVINTPEILGIVGYGIDSGSQAALKQYERAGVTVLSPLTTSFQGSTLKTIPIDKKEDELLVSYLQAVGKTLTEYAAQKQPSPNIAIFYNSDSRYSQQLRQEIINSLPEVKGNLIKEIDISYSGFDANSAVTDVQNSGGRIAILAMSKSKVSQAVAIAKANQNNGFPLLLMGGDELYNADILRDGGDAIADIVLAVPWSFSPTDDFAKDALQSWKGRVSWRTATAYDATKALAETVSKNPDRTLVFQELTNGINLSDSTTNFNLFDQVPLVQAVKGNQGPKGSDYQFDPLK</sequence>